<dbReference type="EMBL" id="DTFF01000040">
    <property type="protein sequence ID" value="HGI87643.1"/>
    <property type="molecule type" value="Genomic_DNA"/>
</dbReference>
<name>A0A7C4FFM0_9CREN</name>
<protein>
    <submittedName>
        <fullName evidence="1">Uncharacterized protein</fullName>
    </submittedName>
</protein>
<reference evidence="1" key="1">
    <citation type="journal article" date="2020" name="mSystems">
        <title>Genome- and Community-Level Interaction Insights into Carbon Utilization and Element Cycling Functions of Hydrothermarchaeota in Hydrothermal Sediment.</title>
        <authorList>
            <person name="Zhou Z."/>
            <person name="Liu Y."/>
            <person name="Xu W."/>
            <person name="Pan J."/>
            <person name="Luo Z.H."/>
            <person name="Li M."/>
        </authorList>
    </citation>
    <scope>NUCLEOTIDE SEQUENCE [LARGE SCALE GENOMIC DNA]</scope>
    <source>
        <strain evidence="1">SpSt-732</strain>
    </source>
</reference>
<accession>A0A7C4FFM0</accession>
<proteinExistence type="predicted"/>
<sequence length="111" mass="12542">MVLEDSVVAKFQAYIIYSKNLKEILKRVVNFMQSCNNLVSDVELKPVFDEICGDSKPRYVEFPDPEAIDKAVMQAELNSGIVFKVSSPRSDVHAIALIPVNQRNKEATLKR</sequence>
<dbReference type="AlphaFoldDB" id="A0A7C4FFM0"/>
<comment type="caution">
    <text evidence="1">The sequence shown here is derived from an EMBL/GenBank/DDBJ whole genome shotgun (WGS) entry which is preliminary data.</text>
</comment>
<evidence type="ECO:0000313" key="1">
    <source>
        <dbReference type="EMBL" id="HGI87643.1"/>
    </source>
</evidence>
<organism evidence="1">
    <name type="scientific">Ignisphaera aggregans</name>
    <dbReference type="NCBI Taxonomy" id="334771"/>
    <lineage>
        <taxon>Archaea</taxon>
        <taxon>Thermoproteota</taxon>
        <taxon>Thermoprotei</taxon>
        <taxon>Desulfurococcales</taxon>
        <taxon>Desulfurococcaceae</taxon>
        <taxon>Ignisphaera</taxon>
    </lineage>
</organism>
<gene>
    <name evidence="1" type="ORF">ENV14_04540</name>
</gene>